<feature type="region of interest" description="Disordered" evidence="1">
    <location>
        <begin position="355"/>
        <end position="380"/>
    </location>
</feature>
<dbReference type="OrthoDB" id="2505887at2759"/>
<feature type="region of interest" description="Disordered" evidence="1">
    <location>
        <begin position="141"/>
        <end position="194"/>
    </location>
</feature>
<sequence length="677" mass="73823">MLFGDPGIPKGSSPVKYGSKSKSIRNSPVKIDIPDASSSSRKRALATSDESDDIEILDSSPLTPLSPALPLKSSAVKASKATVEESWSIQGLGDFVWVRMNQTGRVFNVETDNKNEFMWWPAKSNGIVKGELSVSPYGSLASPQSSIRVQNTGPENTLSLTDRHGRPRFDTFSSARHPASVLSSPRKKAKRAVSDIKTNWQAAVGEILREKEDQDDGLPPIEFALSAASRLSKRKDKGKGQMKSKIKLPSPDELEIDELESDEELPEPDELLQIPGELVLARDKAEKNVSHWPAKLLAFVAPSPNSSGNPRSKEPKYRIVFLDDTKKEVPRSWFYACHDLEFGTCQIGKFESQYMDNPEEDEDDGVADSSPRSPSPAPLSSLSGAFTDLSIRAQLGYIKPVLSAILKEQYPPAKDRHGSFMKGGKARAGLGTLAGLRGTIPPGDIDKLQKHLSHWCLREELRASNTEEILALNPTDPLVVGADTTNVNIVPNGGIPSKEFVPQNPATDLRSSPTLTEVGSPPSPRPTLPPSSSALSILSQISVEEGQLESKPLESGRQKGCPAYEALTGVEKITYCLNVLLPEAVLQLLLWRNRHRTSVELLSDTAEADLHATAERLARETDWVFDVVRLREVKVRQMNSKKGQQAGLKMAGPSGHNGNGRGAGGRSSRPRRSFGKY</sequence>
<feature type="region of interest" description="Disordered" evidence="1">
    <location>
        <begin position="1"/>
        <end position="59"/>
    </location>
</feature>
<feature type="compositionally biased region" description="Polar residues" evidence="1">
    <location>
        <begin position="504"/>
        <end position="517"/>
    </location>
</feature>
<name>A0A8H5M153_9AGAR</name>
<dbReference type="Proteomes" id="UP000518752">
    <property type="component" value="Unassembled WGS sequence"/>
</dbReference>
<feature type="region of interest" description="Disordered" evidence="1">
    <location>
        <begin position="232"/>
        <end position="254"/>
    </location>
</feature>
<dbReference type="EMBL" id="JAACJN010000086">
    <property type="protein sequence ID" value="KAF5377048.1"/>
    <property type="molecule type" value="Genomic_DNA"/>
</dbReference>
<evidence type="ECO:0000256" key="1">
    <source>
        <dbReference type="SAM" id="MobiDB-lite"/>
    </source>
</evidence>
<organism evidence="2 3">
    <name type="scientific">Collybiopsis confluens</name>
    <dbReference type="NCBI Taxonomy" id="2823264"/>
    <lineage>
        <taxon>Eukaryota</taxon>
        <taxon>Fungi</taxon>
        <taxon>Dikarya</taxon>
        <taxon>Basidiomycota</taxon>
        <taxon>Agaricomycotina</taxon>
        <taxon>Agaricomycetes</taxon>
        <taxon>Agaricomycetidae</taxon>
        <taxon>Agaricales</taxon>
        <taxon>Marasmiineae</taxon>
        <taxon>Omphalotaceae</taxon>
        <taxon>Collybiopsis</taxon>
    </lineage>
</organism>
<feature type="region of interest" description="Disordered" evidence="1">
    <location>
        <begin position="638"/>
        <end position="677"/>
    </location>
</feature>
<accession>A0A8H5M153</accession>
<comment type="caution">
    <text evidence="2">The sequence shown here is derived from an EMBL/GenBank/DDBJ whole genome shotgun (WGS) entry which is preliminary data.</text>
</comment>
<gene>
    <name evidence="2" type="ORF">D9757_007700</name>
</gene>
<evidence type="ECO:0000313" key="2">
    <source>
        <dbReference type="EMBL" id="KAF5377048.1"/>
    </source>
</evidence>
<reference evidence="2 3" key="1">
    <citation type="journal article" date="2020" name="ISME J.">
        <title>Uncovering the hidden diversity of litter-decomposition mechanisms in mushroom-forming fungi.</title>
        <authorList>
            <person name="Floudas D."/>
            <person name="Bentzer J."/>
            <person name="Ahren D."/>
            <person name="Johansson T."/>
            <person name="Persson P."/>
            <person name="Tunlid A."/>
        </authorList>
    </citation>
    <scope>NUCLEOTIDE SEQUENCE [LARGE SCALE GENOMIC DNA]</scope>
    <source>
        <strain evidence="2 3">CBS 406.79</strain>
    </source>
</reference>
<keyword evidence="3" id="KW-1185">Reference proteome</keyword>
<proteinExistence type="predicted"/>
<protein>
    <submittedName>
        <fullName evidence="2">Uncharacterized protein</fullName>
    </submittedName>
</protein>
<feature type="region of interest" description="Disordered" evidence="1">
    <location>
        <begin position="494"/>
        <end position="532"/>
    </location>
</feature>
<feature type="compositionally biased region" description="Basic residues" evidence="1">
    <location>
        <begin position="668"/>
        <end position="677"/>
    </location>
</feature>
<feature type="compositionally biased region" description="Polar residues" evidence="1">
    <location>
        <begin position="141"/>
        <end position="160"/>
    </location>
</feature>
<evidence type="ECO:0000313" key="3">
    <source>
        <dbReference type="Proteomes" id="UP000518752"/>
    </source>
</evidence>
<feature type="compositionally biased region" description="Acidic residues" evidence="1">
    <location>
        <begin position="357"/>
        <end position="366"/>
    </location>
</feature>
<feature type="compositionally biased region" description="Basic residues" evidence="1">
    <location>
        <begin position="232"/>
        <end position="246"/>
    </location>
</feature>
<dbReference type="AlphaFoldDB" id="A0A8H5M153"/>
<feature type="compositionally biased region" description="Gly residues" evidence="1">
    <location>
        <begin position="655"/>
        <end position="665"/>
    </location>
</feature>